<dbReference type="PANTHER" id="PTHR31672:SF13">
    <property type="entry name" value="F-BOX PROTEIN CPR30-LIKE"/>
    <property type="match status" value="1"/>
</dbReference>
<organism evidence="2 3">
    <name type="scientific">Centaurea solstitialis</name>
    <name type="common">yellow star-thistle</name>
    <dbReference type="NCBI Taxonomy" id="347529"/>
    <lineage>
        <taxon>Eukaryota</taxon>
        <taxon>Viridiplantae</taxon>
        <taxon>Streptophyta</taxon>
        <taxon>Embryophyta</taxon>
        <taxon>Tracheophyta</taxon>
        <taxon>Spermatophyta</taxon>
        <taxon>Magnoliopsida</taxon>
        <taxon>eudicotyledons</taxon>
        <taxon>Gunneridae</taxon>
        <taxon>Pentapetalae</taxon>
        <taxon>asterids</taxon>
        <taxon>campanulids</taxon>
        <taxon>Asterales</taxon>
        <taxon>Asteraceae</taxon>
        <taxon>Carduoideae</taxon>
        <taxon>Cardueae</taxon>
        <taxon>Centaureinae</taxon>
        <taxon>Centaurea</taxon>
    </lineage>
</organism>
<dbReference type="InterPro" id="IPR036047">
    <property type="entry name" value="F-box-like_dom_sf"/>
</dbReference>
<dbReference type="Gene3D" id="1.20.1280.50">
    <property type="match status" value="1"/>
</dbReference>
<dbReference type="SUPFAM" id="SSF82171">
    <property type="entry name" value="DPP6 N-terminal domain-like"/>
    <property type="match status" value="1"/>
</dbReference>
<comment type="caution">
    <text evidence="2">The sequence shown here is derived from an EMBL/GenBank/DDBJ whole genome shotgun (WGS) entry which is preliminary data.</text>
</comment>
<gene>
    <name evidence="2" type="ORF">OSB04_013077</name>
</gene>
<reference evidence="2" key="1">
    <citation type="submission" date="2023-03" db="EMBL/GenBank/DDBJ databases">
        <title>Chromosome-scale reference genome and RAD-based genetic map of yellow starthistle (Centaurea solstitialis) reveal putative structural variation and QTLs associated with invader traits.</title>
        <authorList>
            <person name="Reatini B."/>
            <person name="Cang F.A."/>
            <person name="Jiang Q."/>
            <person name="Mckibben M.T.W."/>
            <person name="Barker M.S."/>
            <person name="Rieseberg L.H."/>
            <person name="Dlugosch K.M."/>
        </authorList>
    </citation>
    <scope>NUCLEOTIDE SEQUENCE</scope>
    <source>
        <strain evidence="2">CAN-66</strain>
        <tissue evidence="2">Leaf</tissue>
    </source>
</reference>
<dbReference type="SUPFAM" id="SSF81383">
    <property type="entry name" value="F-box domain"/>
    <property type="match status" value="1"/>
</dbReference>
<name>A0AA38TCK3_9ASTR</name>
<dbReference type="SMART" id="SM00256">
    <property type="entry name" value="FBOX"/>
    <property type="match status" value="1"/>
</dbReference>
<dbReference type="EMBL" id="JARYMX010000003">
    <property type="protein sequence ID" value="KAJ9558463.1"/>
    <property type="molecule type" value="Genomic_DNA"/>
</dbReference>
<dbReference type="Pfam" id="PF12937">
    <property type="entry name" value="F-box-like"/>
    <property type="match status" value="1"/>
</dbReference>
<dbReference type="PANTHER" id="PTHR31672">
    <property type="entry name" value="BNACNNG10540D PROTEIN"/>
    <property type="match status" value="1"/>
</dbReference>
<dbReference type="CDD" id="cd22157">
    <property type="entry name" value="F-box_AtFBW1-like"/>
    <property type="match status" value="1"/>
</dbReference>
<evidence type="ECO:0000313" key="3">
    <source>
        <dbReference type="Proteomes" id="UP001172457"/>
    </source>
</evidence>
<dbReference type="InterPro" id="IPR050796">
    <property type="entry name" value="SCF_F-box_component"/>
</dbReference>
<dbReference type="NCBIfam" id="TIGR01640">
    <property type="entry name" value="F_box_assoc_1"/>
    <property type="match status" value="2"/>
</dbReference>
<dbReference type="InterPro" id="IPR017451">
    <property type="entry name" value="F-box-assoc_interact_dom"/>
</dbReference>
<sequence>MAVDVLPDELIVQILSFLPAKSLLRFQLVCKYWLNLISSTRFKLMHHHNFNQLNPRYFVRRRLKAYDECYDVHLDDEAFTLDRGTQIEFPFDRCRVNICYWIIGCCNGVVCLSDDNYDDEYRFNLDTIILWNPSIRRKLTLPMFYSNKTFVVLGFGYDKLSDDYKVVYLAYHHFSRPRVHVYTVKTGIWRQVMFPENLLCYFIHPNRNRLQVFFNGSVHWMACHPNLTVLDTSIMTFDTSTELFGEIQLPDDLLEVPTSTMMISVVGESLAVTYYDNLINEAGVVISSTYTTWVMKEYKNPTSWTLIYNMHHPDVDMGIPLQMRNRGDMIMKSRDGNMILYNYSGENREVYTAYLDDQLFTLDADAQIKFPFRITSPRMYCYGIIGCCNGIVCLCNEDTTKDEVILWNPSVRRNVTLIPPVFPNSYWKDLHLVLGFGYDTVSDDYKVVRVAYDGLFFSSRPNVEIYTVKTAVWRVVTFPDDLHCFFICPNQSQVFFNGSVHWIASSDPMPDVSRYSIMTFDMSTEGFGEIELPKDLPLLPTTKVVVTVVGEFLGVIYTCGFNPSWSRSSNHVIWAMKEYKNPASWTIMHNLDYPDKNVGRVLHVRNNGDLITESGCGDLTIYNRETCHYVYTSSMTIMLEDTLFVDRYQESLALLDAEHDAVLDEARVEEGQDERFDDESLARYEARYLIQLFGE</sequence>
<protein>
    <recommendedName>
        <fullName evidence="1">F-box domain-containing protein</fullName>
    </recommendedName>
</protein>
<proteinExistence type="predicted"/>
<dbReference type="InterPro" id="IPR001810">
    <property type="entry name" value="F-box_dom"/>
</dbReference>
<evidence type="ECO:0000259" key="1">
    <source>
        <dbReference type="PROSITE" id="PS50181"/>
    </source>
</evidence>
<dbReference type="InterPro" id="IPR006527">
    <property type="entry name" value="F-box-assoc_dom_typ1"/>
</dbReference>
<feature type="domain" description="F-box" evidence="1">
    <location>
        <begin position="1"/>
        <end position="53"/>
    </location>
</feature>
<dbReference type="PROSITE" id="PS50181">
    <property type="entry name" value="FBOX"/>
    <property type="match status" value="1"/>
</dbReference>
<dbReference type="Pfam" id="PF07734">
    <property type="entry name" value="FBA_1"/>
    <property type="match status" value="2"/>
</dbReference>
<evidence type="ECO:0000313" key="2">
    <source>
        <dbReference type="EMBL" id="KAJ9558463.1"/>
    </source>
</evidence>
<keyword evidence="3" id="KW-1185">Reference proteome</keyword>
<accession>A0AA38TCK3</accession>
<dbReference type="AlphaFoldDB" id="A0AA38TCK3"/>
<dbReference type="Proteomes" id="UP001172457">
    <property type="component" value="Chromosome 3"/>
</dbReference>